<evidence type="ECO:0000313" key="2">
    <source>
        <dbReference type="Proteomes" id="UP000270296"/>
    </source>
</evidence>
<evidence type="ECO:0000313" key="3">
    <source>
        <dbReference type="WBParaSite" id="SBAD_0000474701-mRNA-1"/>
    </source>
</evidence>
<protein>
    <submittedName>
        <fullName evidence="3">PH domain-containing protein</fullName>
    </submittedName>
</protein>
<reference evidence="3" key="1">
    <citation type="submission" date="2016-06" db="UniProtKB">
        <authorList>
            <consortium name="WormBaseParasite"/>
        </authorList>
    </citation>
    <scope>IDENTIFICATION</scope>
</reference>
<evidence type="ECO:0000313" key="1">
    <source>
        <dbReference type="EMBL" id="VDP04737.1"/>
    </source>
</evidence>
<dbReference type="WBParaSite" id="SBAD_0000474701-mRNA-1">
    <property type="protein sequence ID" value="SBAD_0000474701-mRNA-1"/>
    <property type="gene ID" value="SBAD_0000474701"/>
</dbReference>
<accession>A0A183ILQ9</accession>
<organism evidence="3">
    <name type="scientific">Soboliphyme baturini</name>
    <dbReference type="NCBI Taxonomy" id="241478"/>
    <lineage>
        <taxon>Eukaryota</taxon>
        <taxon>Metazoa</taxon>
        <taxon>Ecdysozoa</taxon>
        <taxon>Nematoda</taxon>
        <taxon>Enoplea</taxon>
        <taxon>Dorylaimia</taxon>
        <taxon>Dioctophymatida</taxon>
        <taxon>Dioctophymatoidea</taxon>
        <taxon>Soboliphymatidae</taxon>
        <taxon>Soboliphyme</taxon>
    </lineage>
</organism>
<proteinExistence type="predicted"/>
<gene>
    <name evidence="1" type="ORF">SBAD_LOCUS4555</name>
</gene>
<name>A0A183ILQ9_9BILA</name>
<dbReference type="AlphaFoldDB" id="A0A183ILQ9"/>
<sequence length="140" mass="16088">MDNDLKKWSYGFVENEEEEGSEEAFETGAFVVCTKKRRMPLAQIDPPSGDLCTMCVLVCSSIDDDDRKLWTDALSGRSIIEIYWQSDFRLLAQNEPYLEHYFLSSLPIFAESTCPPSELGRQRRQVQLIETEVNTVQLRA</sequence>
<reference evidence="1 2" key="2">
    <citation type="submission" date="2018-11" db="EMBL/GenBank/DDBJ databases">
        <authorList>
            <consortium name="Pathogen Informatics"/>
        </authorList>
    </citation>
    <scope>NUCLEOTIDE SEQUENCE [LARGE SCALE GENOMIC DNA]</scope>
</reference>
<dbReference type="EMBL" id="UZAM01008395">
    <property type="protein sequence ID" value="VDP04737.1"/>
    <property type="molecule type" value="Genomic_DNA"/>
</dbReference>
<dbReference type="Proteomes" id="UP000270296">
    <property type="component" value="Unassembled WGS sequence"/>
</dbReference>
<keyword evidence="2" id="KW-1185">Reference proteome</keyword>